<dbReference type="InterPro" id="IPR051159">
    <property type="entry name" value="Hexapeptide_acetyltransf"/>
</dbReference>
<accession>A0ABT7QDF4</accession>
<dbReference type="EMBL" id="JAOPLU010000003">
    <property type="protein sequence ID" value="MDM5131984.1"/>
    <property type="molecule type" value="Genomic_DNA"/>
</dbReference>
<evidence type="ECO:0000313" key="1">
    <source>
        <dbReference type="EMBL" id="MDM5131984.1"/>
    </source>
</evidence>
<proteinExistence type="predicted"/>
<dbReference type="RefSeq" id="WP_290042218.1">
    <property type="nucleotide sequence ID" value="NZ_JAOPLU010000003.1"/>
</dbReference>
<protein>
    <submittedName>
        <fullName evidence="1">Acyltransferase</fullName>
    </submittedName>
</protein>
<organism evidence="1 2">
    <name type="scientific">Aeromonas piscicola</name>
    <dbReference type="NCBI Taxonomy" id="600645"/>
    <lineage>
        <taxon>Bacteria</taxon>
        <taxon>Pseudomonadati</taxon>
        <taxon>Pseudomonadota</taxon>
        <taxon>Gammaproteobacteria</taxon>
        <taxon>Aeromonadales</taxon>
        <taxon>Aeromonadaceae</taxon>
        <taxon>Aeromonas</taxon>
    </lineage>
</organism>
<dbReference type="InterPro" id="IPR001451">
    <property type="entry name" value="Hexapep"/>
</dbReference>
<keyword evidence="1" id="KW-0012">Acyltransferase</keyword>
<dbReference type="CDD" id="cd04647">
    <property type="entry name" value="LbH_MAT_like"/>
    <property type="match status" value="1"/>
</dbReference>
<keyword evidence="1" id="KW-0808">Transferase</keyword>
<dbReference type="PANTHER" id="PTHR23416:SF78">
    <property type="entry name" value="LIPOPOLYSACCHARIDE BIOSYNTHESIS O-ACETYL TRANSFERASE WBBJ-RELATED"/>
    <property type="match status" value="1"/>
</dbReference>
<dbReference type="Gene3D" id="2.160.10.10">
    <property type="entry name" value="Hexapeptide repeat proteins"/>
    <property type="match status" value="1"/>
</dbReference>
<reference evidence="1" key="1">
    <citation type="submission" date="2024-05" db="EMBL/GenBank/DDBJ databases">
        <title>WGS of Aeromonas isolates.</title>
        <authorList>
            <person name="Lee H."/>
        </authorList>
    </citation>
    <scope>NUCLEOTIDE SEQUENCE</scope>
    <source>
        <strain evidence="1">LP308</strain>
    </source>
</reference>
<evidence type="ECO:0000313" key="2">
    <source>
        <dbReference type="Proteomes" id="UP001168109"/>
    </source>
</evidence>
<gene>
    <name evidence="1" type="ORF">OB962_13430</name>
</gene>
<keyword evidence="2" id="KW-1185">Reference proteome</keyword>
<dbReference type="SUPFAM" id="SSF51161">
    <property type="entry name" value="Trimeric LpxA-like enzymes"/>
    <property type="match status" value="1"/>
</dbReference>
<comment type="caution">
    <text evidence="1">The sequence shown here is derived from an EMBL/GenBank/DDBJ whole genome shotgun (WGS) entry which is preliminary data.</text>
</comment>
<dbReference type="Proteomes" id="UP001168109">
    <property type="component" value="Unassembled WGS sequence"/>
</dbReference>
<dbReference type="InterPro" id="IPR011004">
    <property type="entry name" value="Trimer_LpxA-like_sf"/>
</dbReference>
<sequence length="196" mass="22256">MIVYEFYFRACRKIKGILSFYIYFFCFKRIGRKSTIYKPDMLQGMKFISIGERTHFQQGLWILALRTDNNIEPHINIGNDVYIGRYAHIVSIKKVNICDNVLIADKVYISDNIHQYHDTSIPIKDQPILCKEPVTINEGAWLGENVCVIGASVGKNAVVAANSVVTKDVPDYTVVAGAPARVIKKFNFDSQSWESV</sequence>
<dbReference type="PANTHER" id="PTHR23416">
    <property type="entry name" value="SIALIC ACID SYNTHASE-RELATED"/>
    <property type="match status" value="1"/>
</dbReference>
<name>A0ABT7QDF4_9GAMM</name>
<dbReference type="GO" id="GO:0016746">
    <property type="term" value="F:acyltransferase activity"/>
    <property type="evidence" value="ECO:0007669"/>
    <property type="project" value="UniProtKB-KW"/>
</dbReference>
<dbReference type="Pfam" id="PF14602">
    <property type="entry name" value="Hexapep_2"/>
    <property type="match status" value="1"/>
</dbReference>